<evidence type="ECO:0000256" key="6">
    <source>
        <dbReference type="ARBA" id="ARBA00022842"/>
    </source>
</evidence>
<evidence type="ECO:0000256" key="10">
    <source>
        <dbReference type="RuleBase" id="RU003812"/>
    </source>
</evidence>
<feature type="binding site" evidence="8">
    <location>
        <position position="54"/>
    </location>
    <ligand>
        <name>Mg(2+)</name>
        <dbReference type="ChEBI" id="CHEBI:18420"/>
    </ligand>
</feature>
<sequence>MVTTLVQPQQRVDIDALLQINTDLATKIIVGFIQDAVTKVGYSRAVIGLSGGIDSALVAFLAARALGAENVLAVRMPYRTSSPESLSDAQAVIDQLGLPSLTIDITPMVQPLIDLFPDMDSVRKGNIMARQRMIVLYDQSAAWRGLVIGTSNKTEVLLGYSTLFGDSAAALQPIEDLYKTQVRQLARALGVPQSILNKPPSADLWTGQTDEGELGYTYAEVDRLLYLLVDGRYTVEEAAAQGFDLAFVERVWRRVRLNHFKRTMPNVAKLSRRSIGHDFLYLRDWAG</sequence>
<evidence type="ECO:0000256" key="3">
    <source>
        <dbReference type="ARBA" id="ARBA00022723"/>
    </source>
</evidence>
<evidence type="ECO:0000259" key="11">
    <source>
        <dbReference type="Pfam" id="PF02540"/>
    </source>
</evidence>
<protein>
    <recommendedName>
        <fullName evidence="8 10">NH(3)-dependent NAD(+) synthetase</fullName>
        <ecNumber evidence="8 10">6.3.1.5</ecNumber>
    </recommendedName>
</protein>
<comment type="pathway">
    <text evidence="8">Cofactor biosynthesis; NAD(+) biosynthesis; NAD(+) from deamido-NAD(+) (ammonia route): step 1/1.</text>
</comment>
<dbReference type="InterPro" id="IPR003694">
    <property type="entry name" value="NAD_synthase"/>
</dbReference>
<feature type="binding site" evidence="8">
    <location>
        <position position="150"/>
    </location>
    <ligand>
        <name>ATP</name>
        <dbReference type="ChEBI" id="CHEBI:30616"/>
    </ligand>
</feature>
<feature type="binding site" evidence="8">
    <location>
        <begin position="48"/>
        <end position="55"/>
    </location>
    <ligand>
        <name>ATP</name>
        <dbReference type="ChEBI" id="CHEBI:30616"/>
    </ligand>
</feature>
<dbReference type="GO" id="GO:0003952">
    <property type="term" value="F:NAD+ synthase (glutamine-hydrolyzing) activity"/>
    <property type="evidence" value="ECO:0007669"/>
    <property type="project" value="InterPro"/>
</dbReference>
<dbReference type="SUPFAM" id="SSF52402">
    <property type="entry name" value="Adenine nucleotide alpha hydrolases-like"/>
    <property type="match status" value="1"/>
</dbReference>
<reference evidence="12 13" key="1">
    <citation type="submission" date="2017-11" db="EMBL/GenBank/DDBJ databases">
        <title>Evolution of Phototrophy in the Chloroflexi Phylum Driven by Horizontal Gene Transfer.</title>
        <authorList>
            <person name="Ward L.M."/>
            <person name="Hemp J."/>
            <person name="Shih P.M."/>
            <person name="Mcglynn S.E."/>
            <person name="Fischer W."/>
        </authorList>
    </citation>
    <scope>NUCLEOTIDE SEQUENCE [LARGE SCALE GENOMIC DNA]</scope>
    <source>
        <strain evidence="12">CP2_2F</strain>
    </source>
</reference>
<evidence type="ECO:0000256" key="1">
    <source>
        <dbReference type="ARBA" id="ARBA00005859"/>
    </source>
</evidence>
<feature type="domain" description="NAD/GMP synthase" evidence="11">
    <location>
        <begin position="29"/>
        <end position="265"/>
    </location>
</feature>
<proteinExistence type="inferred from homology"/>
<dbReference type="GO" id="GO:0005524">
    <property type="term" value="F:ATP binding"/>
    <property type="evidence" value="ECO:0007669"/>
    <property type="project" value="UniProtKB-UniRule"/>
</dbReference>
<gene>
    <name evidence="8" type="primary">nadE</name>
    <name evidence="12" type="ORF">CUN51_06500</name>
</gene>
<keyword evidence="6 8" id="KW-0460">Magnesium</keyword>
<comment type="similarity">
    <text evidence="1 8 9">Belongs to the NAD synthetase family.</text>
</comment>
<evidence type="ECO:0000256" key="7">
    <source>
        <dbReference type="ARBA" id="ARBA00023027"/>
    </source>
</evidence>
<name>A0A2M8NZV6_9CHLR</name>
<dbReference type="EC" id="6.3.1.5" evidence="8 10"/>
<dbReference type="GO" id="GO:0008795">
    <property type="term" value="F:NAD+ synthase activity"/>
    <property type="evidence" value="ECO:0007669"/>
    <property type="project" value="UniProtKB-UniRule"/>
</dbReference>
<feature type="binding site" evidence="8">
    <location>
        <position position="179"/>
    </location>
    <ligand>
        <name>ATP</name>
        <dbReference type="ChEBI" id="CHEBI:30616"/>
    </ligand>
</feature>
<organism evidence="12 13">
    <name type="scientific">Candidatus Thermofonsia Clade 1 bacterium</name>
    <dbReference type="NCBI Taxonomy" id="2364210"/>
    <lineage>
        <taxon>Bacteria</taxon>
        <taxon>Bacillati</taxon>
        <taxon>Chloroflexota</taxon>
        <taxon>Candidatus Thermofontia</taxon>
        <taxon>Candidatus Thermofonsia Clade 1</taxon>
    </lineage>
</organism>
<dbReference type="UniPathway" id="UPA00253">
    <property type="reaction ID" value="UER00333"/>
</dbReference>
<comment type="function">
    <text evidence="8">Catalyzes the ATP-dependent amidation of deamido-NAD to form NAD. Uses ammonia as a nitrogen source.</text>
</comment>
<feature type="binding site" evidence="8">
    <location>
        <position position="155"/>
    </location>
    <ligand>
        <name>Mg(2+)</name>
        <dbReference type="ChEBI" id="CHEBI:18420"/>
    </ligand>
</feature>
<dbReference type="AlphaFoldDB" id="A0A2M8NZV6"/>
<evidence type="ECO:0000256" key="9">
    <source>
        <dbReference type="RuleBase" id="RU003811"/>
    </source>
</evidence>
<dbReference type="GO" id="GO:0004359">
    <property type="term" value="F:glutaminase activity"/>
    <property type="evidence" value="ECO:0007669"/>
    <property type="project" value="InterPro"/>
</dbReference>
<dbReference type="HAMAP" id="MF_00193">
    <property type="entry name" value="NadE_ammonia_dep"/>
    <property type="match status" value="1"/>
</dbReference>
<feature type="binding site" evidence="8">
    <location>
        <position position="201"/>
    </location>
    <ligand>
        <name>ATP</name>
        <dbReference type="ChEBI" id="CHEBI:30616"/>
    </ligand>
</feature>
<comment type="catalytic activity">
    <reaction evidence="8 10">
        <text>deamido-NAD(+) + NH4(+) + ATP = AMP + diphosphate + NAD(+) + H(+)</text>
        <dbReference type="Rhea" id="RHEA:21188"/>
        <dbReference type="ChEBI" id="CHEBI:15378"/>
        <dbReference type="ChEBI" id="CHEBI:28938"/>
        <dbReference type="ChEBI" id="CHEBI:30616"/>
        <dbReference type="ChEBI" id="CHEBI:33019"/>
        <dbReference type="ChEBI" id="CHEBI:57540"/>
        <dbReference type="ChEBI" id="CHEBI:58437"/>
        <dbReference type="ChEBI" id="CHEBI:456215"/>
        <dbReference type="EC" id="6.3.1.5"/>
    </reaction>
</comment>
<comment type="caution">
    <text evidence="8">Lacks conserved residue(s) required for the propagation of feature annotation.</text>
</comment>
<dbReference type="InterPro" id="IPR022310">
    <property type="entry name" value="NAD/GMP_synthase"/>
</dbReference>
<accession>A0A2M8NZV6</accession>
<evidence type="ECO:0000313" key="13">
    <source>
        <dbReference type="Proteomes" id="UP000228921"/>
    </source>
</evidence>
<evidence type="ECO:0000256" key="4">
    <source>
        <dbReference type="ARBA" id="ARBA00022741"/>
    </source>
</evidence>
<dbReference type="GO" id="GO:0009435">
    <property type="term" value="P:NAD+ biosynthetic process"/>
    <property type="evidence" value="ECO:0007669"/>
    <property type="project" value="UniProtKB-UniRule"/>
</dbReference>
<evidence type="ECO:0000313" key="12">
    <source>
        <dbReference type="EMBL" id="PJF30831.1"/>
    </source>
</evidence>
<dbReference type="FunFam" id="3.40.50.620:FF:000106">
    <property type="entry name" value="Glutamine-dependent NAD(+) synthetase"/>
    <property type="match status" value="1"/>
</dbReference>
<feature type="binding site" description="in other chain" evidence="8">
    <location>
        <position position="130"/>
    </location>
    <ligand>
        <name>deamido-NAD(+)</name>
        <dbReference type="ChEBI" id="CHEBI:58437"/>
        <note>ligand shared between two neighboring subunits</note>
    </ligand>
</feature>
<dbReference type="EMBL" id="PGTK01000006">
    <property type="protein sequence ID" value="PJF30831.1"/>
    <property type="molecule type" value="Genomic_DNA"/>
</dbReference>
<dbReference type="GO" id="GO:0005737">
    <property type="term" value="C:cytoplasm"/>
    <property type="evidence" value="ECO:0007669"/>
    <property type="project" value="InterPro"/>
</dbReference>
<dbReference type="GO" id="GO:0046872">
    <property type="term" value="F:metal ion binding"/>
    <property type="evidence" value="ECO:0007669"/>
    <property type="project" value="UniProtKB-KW"/>
</dbReference>
<keyword evidence="7 8" id="KW-0520">NAD</keyword>
<keyword evidence="5 8" id="KW-0067">ATP-binding</keyword>
<evidence type="ECO:0000256" key="8">
    <source>
        <dbReference type="HAMAP-Rule" id="MF_00193"/>
    </source>
</evidence>
<dbReference type="PANTHER" id="PTHR23090:SF9">
    <property type="entry name" value="GLUTAMINE-DEPENDENT NAD(+) SYNTHETASE"/>
    <property type="match status" value="1"/>
</dbReference>
<keyword evidence="3 8" id="KW-0479">Metal-binding</keyword>
<dbReference type="NCBIfam" id="NF010587">
    <property type="entry name" value="PRK13980.1"/>
    <property type="match status" value="1"/>
</dbReference>
<dbReference type="CDD" id="cd00553">
    <property type="entry name" value="NAD_synthase"/>
    <property type="match status" value="1"/>
</dbReference>
<keyword evidence="4 8" id="KW-0547">Nucleotide-binding</keyword>
<evidence type="ECO:0000256" key="2">
    <source>
        <dbReference type="ARBA" id="ARBA00022598"/>
    </source>
</evidence>
<comment type="subunit">
    <text evidence="8">Homodimer.</text>
</comment>
<dbReference type="Proteomes" id="UP000228921">
    <property type="component" value="Unassembled WGS sequence"/>
</dbReference>
<dbReference type="Gene3D" id="3.40.50.620">
    <property type="entry name" value="HUPs"/>
    <property type="match status" value="1"/>
</dbReference>
<dbReference type="PANTHER" id="PTHR23090">
    <property type="entry name" value="NH 3 /GLUTAMINE-DEPENDENT NAD + SYNTHETASE"/>
    <property type="match status" value="1"/>
</dbReference>
<dbReference type="Pfam" id="PF02540">
    <property type="entry name" value="NAD_synthase"/>
    <property type="match status" value="1"/>
</dbReference>
<evidence type="ECO:0000256" key="5">
    <source>
        <dbReference type="ARBA" id="ARBA00022840"/>
    </source>
</evidence>
<keyword evidence="2 8" id="KW-0436">Ligase</keyword>
<comment type="caution">
    <text evidence="12">The sequence shown here is derived from an EMBL/GenBank/DDBJ whole genome shotgun (WGS) entry which is preliminary data.</text>
</comment>
<dbReference type="InterPro" id="IPR014729">
    <property type="entry name" value="Rossmann-like_a/b/a_fold"/>
</dbReference>
<dbReference type="NCBIfam" id="TIGR00552">
    <property type="entry name" value="nadE"/>
    <property type="match status" value="1"/>
</dbReference>
<dbReference type="InterPro" id="IPR022926">
    <property type="entry name" value="NH(3)-dep_NAD(+)_synth"/>
</dbReference>